<reference evidence="2" key="2">
    <citation type="submission" date="2013-04" db="UniProtKB">
        <authorList>
            <consortium name="EnsemblPlants"/>
        </authorList>
    </citation>
    <scope>IDENTIFICATION</scope>
</reference>
<evidence type="ECO:0000313" key="3">
    <source>
        <dbReference type="Proteomes" id="UP000006038"/>
    </source>
</evidence>
<feature type="compositionally biased region" description="Low complexity" evidence="1">
    <location>
        <begin position="237"/>
        <end position="252"/>
    </location>
</feature>
<organism evidence="2">
    <name type="scientific">Oryza brachyantha</name>
    <name type="common">malo sina</name>
    <dbReference type="NCBI Taxonomy" id="4533"/>
    <lineage>
        <taxon>Eukaryota</taxon>
        <taxon>Viridiplantae</taxon>
        <taxon>Streptophyta</taxon>
        <taxon>Embryophyta</taxon>
        <taxon>Tracheophyta</taxon>
        <taxon>Spermatophyta</taxon>
        <taxon>Magnoliopsida</taxon>
        <taxon>Liliopsida</taxon>
        <taxon>Poales</taxon>
        <taxon>Poaceae</taxon>
        <taxon>BOP clade</taxon>
        <taxon>Oryzoideae</taxon>
        <taxon>Oryzeae</taxon>
        <taxon>Oryzinae</taxon>
        <taxon>Oryza</taxon>
    </lineage>
</organism>
<proteinExistence type="predicted"/>
<feature type="region of interest" description="Disordered" evidence="1">
    <location>
        <begin position="180"/>
        <end position="286"/>
    </location>
</feature>
<feature type="compositionally biased region" description="Basic and acidic residues" evidence="1">
    <location>
        <begin position="195"/>
        <end position="209"/>
    </location>
</feature>
<accession>J3L5S5</accession>
<feature type="compositionally biased region" description="Basic and acidic residues" evidence="1">
    <location>
        <begin position="216"/>
        <end position="228"/>
    </location>
</feature>
<reference evidence="2" key="1">
    <citation type="journal article" date="2013" name="Nat. Commun.">
        <title>Whole-genome sequencing of Oryza brachyantha reveals mechanisms underlying Oryza genome evolution.</title>
        <authorList>
            <person name="Chen J."/>
            <person name="Huang Q."/>
            <person name="Gao D."/>
            <person name="Wang J."/>
            <person name="Lang Y."/>
            <person name="Liu T."/>
            <person name="Li B."/>
            <person name="Bai Z."/>
            <person name="Luis Goicoechea J."/>
            <person name="Liang C."/>
            <person name="Chen C."/>
            <person name="Zhang W."/>
            <person name="Sun S."/>
            <person name="Liao Y."/>
            <person name="Zhang X."/>
            <person name="Yang L."/>
            <person name="Song C."/>
            <person name="Wang M."/>
            <person name="Shi J."/>
            <person name="Liu G."/>
            <person name="Liu J."/>
            <person name="Zhou H."/>
            <person name="Zhou W."/>
            <person name="Yu Q."/>
            <person name="An N."/>
            <person name="Chen Y."/>
            <person name="Cai Q."/>
            <person name="Wang B."/>
            <person name="Liu B."/>
            <person name="Min J."/>
            <person name="Huang Y."/>
            <person name="Wu H."/>
            <person name="Li Z."/>
            <person name="Zhang Y."/>
            <person name="Yin Y."/>
            <person name="Song W."/>
            <person name="Jiang J."/>
            <person name="Jackson S.A."/>
            <person name="Wing R.A."/>
            <person name="Wang J."/>
            <person name="Chen M."/>
        </authorList>
    </citation>
    <scope>NUCLEOTIDE SEQUENCE [LARGE SCALE GENOMIC DNA]</scope>
    <source>
        <strain evidence="2">cv. IRGC 101232</strain>
    </source>
</reference>
<feature type="region of interest" description="Disordered" evidence="1">
    <location>
        <begin position="1"/>
        <end position="38"/>
    </location>
</feature>
<dbReference type="AlphaFoldDB" id="J3L5S5"/>
<dbReference type="Gramene" id="OB01G45810.1">
    <property type="protein sequence ID" value="OB01G45810.1"/>
    <property type="gene ID" value="OB01G45810"/>
</dbReference>
<dbReference type="EnsemblPlants" id="OB01G45810.1">
    <property type="protein sequence ID" value="OB01G45810.1"/>
    <property type="gene ID" value="OB01G45810"/>
</dbReference>
<evidence type="ECO:0000313" key="2">
    <source>
        <dbReference type="EnsemblPlants" id="OB01G45810.1"/>
    </source>
</evidence>
<name>J3L5S5_ORYBR</name>
<dbReference type="HOGENOM" id="CLU_904228_0_0_1"/>
<sequence length="308" mass="34819">MDSGRPVPSRDRSGRRLRPRRPRVEQLGQTGLDAVGGGRRQWRGAAWDECAEDGADAVEHGAGGARHEADGLLVALVPQGLLLEALHLEPLRFEVLLERVGAGRFAGGRRGHRLRRDRPAQATPPTERELPLGGLQLVERLHFGAQPGRGRDEPPHLPGLHLEPLGDERVQPSIRLAGLEARVHPAEVEPAPQPKPRDGGRRRVQRHDQLGAGQPEEERLVRGVEVRHAGRPHRVGPQPRHLLLQQRPVQRQQPRHRRRRLEREDLQRRLRPRRQPQIDGQPHLLHNHEYFSSRRLAAQGMDRCPRSS</sequence>
<feature type="region of interest" description="Disordered" evidence="1">
    <location>
        <begin position="145"/>
        <end position="164"/>
    </location>
</feature>
<protein>
    <submittedName>
        <fullName evidence="2">Uncharacterized protein</fullName>
    </submittedName>
</protein>
<keyword evidence="3" id="KW-1185">Reference proteome</keyword>
<dbReference type="eggNOG" id="ENOG502R7GQ">
    <property type="taxonomic scope" value="Eukaryota"/>
</dbReference>
<evidence type="ECO:0000256" key="1">
    <source>
        <dbReference type="SAM" id="MobiDB-lite"/>
    </source>
</evidence>
<dbReference type="Proteomes" id="UP000006038">
    <property type="component" value="Chromosome 1"/>
</dbReference>
<feature type="region of interest" description="Disordered" evidence="1">
    <location>
        <begin position="108"/>
        <end position="128"/>
    </location>
</feature>